<evidence type="ECO:0000256" key="5">
    <source>
        <dbReference type="ARBA" id="ARBA00023136"/>
    </source>
</evidence>
<feature type="transmembrane region" description="Helical" evidence="6">
    <location>
        <begin position="191"/>
        <end position="209"/>
    </location>
</feature>
<comment type="subcellular location">
    <subcellularLocation>
        <location evidence="1">Cell membrane</location>
        <topology evidence="1">Multi-pass membrane protein</topology>
    </subcellularLocation>
</comment>
<keyword evidence="3 6" id="KW-0812">Transmembrane</keyword>
<dbReference type="PIRSF" id="PIRSF006060">
    <property type="entry name" value="AA_transporter"/>
    <property type="match status" value="1"/>
</dbReference>
<accession>A0A4R5AWD0</accession>
<keyword evidence="5 6" id="KW-0472">Membrane</keyword>
<organism evidence="7 8">
    <name type="scientific">Actinomadura rubrisoli</name>
    <dbReference type="NCBI Taxonomy" id="2530368"/>
    <lineage>
        <taxon>Bacteria</taxon>
        <taxon>Bacillati</taxon>
        <taxon>Actinomycetota</taxon>
        <taxon>Actinomycetes</taxon>
        <taxon>Streptosporangiales</taxon>
        <taxon>Thermomonosporaceae</taxon>
        <taxon>Actinomadura</taxon>
    </lineage>
</organism>
<keyword evidence="2" id="KW-1003">Cell membrane</keyword>
<dbReference type="InterPro" id="IPR050367">
    <property type="entry name" value="APC_superfamily"/>
</dbReference>
<dbReference type="InterPro" id="IPR002293">
    <property type="entry name" value="AA/rel_permease1"/>
</dbReference>
<evidence type="ECO:0000256" key="1">
    <source>
        <dbReference type="ARBA" id="ARBA00004651"/>
    </source>
</evidence>
<dbReference type="RefSeq" id="WP_131899011.1">
    <property type="nucleotide sequence ID" value="NZ_SMKU01000197.1"/>
</dbReference>
<dbReference type="GO" id="GO:0022857">
    <property type="term" value="F:transmembrane transporter activity"/>
    <property type="evidence" value="ECO:0007669"/>
    <property type="project" value="InterPro"/>
</dbReference>
<dbReference type="Proteomes" id="UP000294513">
    <property type="component" value="Unassembled WGS sequence"/>
</dbReference>
<feature type="transmembrane region" description="Helical" evidence="6">
    <location>
        <begin position="230"/>
        <end position="252"/>
    </location>
</feature>
<dbReference type="Pfam" id="PF13520">
    <property type="entry name" value="AA_permease_2"/>
    <property type="match status" value="1"/>
</dbReference>
<feature type="transmembrane region" description="Helical" evidence="6">
    <location>
        <begin position="127"/>
        <end position="148"/>
    </location>
</feature>
<dbReference type="PANTHER" id="PTHR42770">
    <property type="entry name" value="AMINO ACID TRANSPORTER-RELATED"/>
    <property type="match status" value="1"/>
</dbReference>
<evidence type="ECO:0000256" key="6">
    <source>
        <dbReference type="SAM" id="Phobius"/>
    </source>
</evidence>
<keyword evidence="8" id="KW-1185">Reference proteome</keyword>
<dbReference type="GO" id="GO:0005886">
    <property type="term" value="C:plasma membrane"/>
    <property type="evidence" value="ECO:0007669"/>
    <property type="project" value="UniProtKB-SubCell"/>
</dbReference>
<sequence length="441" mass="47010">MATTQREPVNLRRSLHVPGLVAHYITSVIGVGVLILPGHAAAEAGPLSLAAWALLIVYSYPLALIFARLSVRHPTSRGIAEFIEDAFGPRAANLVAAALMLALIIANPVLGLAAARYLLNIWDSTPGIPQIVLIGYLIMVGSILFNLLGVKISSRVQTGVLATLIGFLVIVMVIAMPEADTANLDPVAPHGWLALGQALIICFFGFIGWENAAPVAEEVVDPRRTFPRAILLAVFGVGALYLAMAVTIILVLPPGAAEGKQITAFATLLQIASGREMSQVGNIVAIVLLLLATNSWVLGTSRVIFSSAREGMLPAALTRVSGRNGVPYGALLFLIPGYGVPVGLLALTRSSEMWLITATSATFLLIFLATFLAAHRLLEGRAIRRCNILLIVVTACILPFFGISLVYALALVILAYVLTVPRDKGRRRGLAKRRVQQENES</sequence>
<protein>
    <submittedName>
        <fullName evidence="7">APC family permease</fullName>
    </submittedName>
</protein>
<feature type="transmembrane region" description="Helical" evidence="6">
    <location>
        <begin position="49"/>
        <end position="71"/>
    </location>
</feature>
<name>A0A4R5AWD0_9ACTN</name>
<evidence type="ECO:0000256" key="3">
    <source>
        <dbReference type="ARBA" id="ARBA00022692"/>
    </source>
</evidence>
<feature type="transmembrane region" description="Helical" evidence="6">
    <location>
        <begin position="160"/>
        <end position="179"/>
    </location>
</feature>
<feature type="transmembrane region" description="Helical" evidence="6">
    <location>
        <begin position="326"/>
        <end position="347"/>
    </location>
</feature>
<dbReference type="PANTHER" id="PTHR42770:SF13">
    <property type="entry name" value="L-METHIONINE_BRANCHED-CHAIN AMINO ACID EXPORTER YJEH"/>
    <property type="match status" value="1"/>
</dbReference>
<gene>
    <name evidence="7" type="ORF">E1298_29585</name>
</gene>
<feature type="transmembrane region" description="Helical" evidence="6">
    <location>
        <begin position="20"/>
        <end position="37"/>
    </location>
</feature>
<feature type="transmembrane region" description="Helical" evidence="6">
    <location>
        <begin position="386"/>
        <end position="418"/>
    </location>
</feature>
<keyword evidence="4 6" id="KW-1133">Transmembrane helix</keyword>
<feature type="transmembrane region" description="Helical" evidence="6">
    <location>
        <begin position="283"/>
        <end position="305"/>
    </location>
</feature>
<dbReference type="Gene3D" id="1.20.1740.10">
    <property type="entry name" value="Amino acid/polyamine transporter I"/>
    <property type="match status" value="1"/>
</dbReference>
<evidence type="ECO:0000256" key="2">
    <source>
        <dbReference type="ARBA" id="ARBA00022475"/>
    </source>
</evidence>
<dbReference type="AlphaFoldDB" id="A0A4R5AWD0"/>
<evidence type="ECO:0000313" key="8">
    <source>
        <dbReference type="Proteomes" id="UP000294513"/>
    </source>
</evidence>
<feature type="transmembrane region" description="Helical" evidence="6">
    <location>
        <begin position="92"/>
        <end position="115"/>
    </location>
</feature>
<feature type="transmembrane region" description="Helical" evidence="6">
    <location>
        <begin position="353"/>
        <end position="374"/>
    </location>
</feature>
<evidence type="ECO:0000256" key="4">
    <source>
        <dbReference type="ARBA" id="ARBA00022989"/>
    </source>
</evidence>
<dbReference type="EMBL" id="SMKU01000197">
    <property type="protein sequence ID" value="TDD77768.1"/>
    <property type="molecule type" value="Genomic_DNA"/>
</dbReference>
<proteinExistence type="predicted"/>
<evidence type="ECO:0000313" key="7">
    <source>
        <dbReference type="EMBL" id="TDD77768.1"/>
    </source>
</evidence>
<reference evidence="7 8" key="1">
    <citation type="submission" date="2019-03" db="EMBL/GenBank/DDBJ databases">
        <title>Draft genome sequences of novel Actinobacteria.</title>
        <authorList>
            <person name="Sahin N."/>
            <person name="Ay H."/>
            <person name="Saygin H."/>
        </authorList>
    </citation>
    <scope>NUCLEOTIDE SEQUENCE [LARGE SCALE GENOMIC DNA]</scope>
    <source>
        <strain evidence="7 8">H3C3</strain>
    </source>
</reference>
<dbReference type="OrthoDB" id="9117841at2"/>
<comment type="caution">
    <text evidence="7">The sequence shown here is derived from an EMBL/GenBank/DDBJ whole genome shotgun (WGS) entry which is preliminary data.</text>
</comment>